<dbReference type="InterPro" id="IPR001128">
    <property type="entry name" value="Cyt_P450"/>
</dbReference>
<dbReference type="InterPro" id="IPR036396">
    <property type="entry name" value="Cyt_P450_sf"/>
</dbReference>
<comment type="subcellular location">
    <subcellularLocation>
        <location evidence="2">Membrane</location>
        <topology evidence="2">Single-pass membrane protein</topology>
    </subcellularLocation>
</comment>
<dbReference type="AlphaFoldDB" id="A0A8J4VBW8"/>
<evidence type="ECO:0000313" key="14">
    <source>
        <dbReference type="Proteomes" id="UP000695562"/>
    </source>
</evidence>
<dbReference type="CDD" id="cd20617">
    <property type="entry name" value="CYP1_2-like"/>
    <property type="match status" value="1"/>
</dbReference>
<dbReference type="PANTHER" id="PTHR24303:SF31">
    <property type="entry name" value="CYTOCHROME P450 307A1-RELATED"/>
    <property type="match status" value="1"/>
</dbReference>
<evidence type="ECO:0008006" key="15">
    <source>
        <dbReference type="Google" id="ProtNLM"/>
    </source>
</evidence>
<evidence type="ECO:0000256" key="3">
    <source>
        <dbReference type="ARBA" id="ARBA00010617"/>
    </source>
</evidence>
<keyword evidence="14" id="KW-1185">Reference proteome</keyword>
<evidence type="ECO:0000256" key="2">
    <source>
        <dbReference type="ARBA" id="ARBA00004167"/>
    </source>
</evidence>
<dbReference type="GO" id="GO:0005506">
    <property type="term" value="F:iron ion binding"/>
    <property type="evidence" value="ECO:0007669"/>
    <property type="project" value="InterPro"/>
</dbReference>
<keyword evidence="5" id="KW-0812">Transmembrane</keyword>
<evidence type="ECO:0000256" key="5">
    <source>
        <dbReference type="ARBA" id="ARBA00022692"/>
    </source>
</evidence>
<sequence>MLISIVLYLLLGYIVWSFLEKNVIGIRNKVKGPLSLPIIGNLHQFASPHFTFDQMANQYGSVFRVWMGDFYALIINDIDLYKGIYVKNNKLFINRPLSPGFQRISGDFKNIIHSPNPVWGENKDLVKHNFTNKALVGPTKPIFEKHMKILVDKMDEAYDQSKLFDTKYYIERCHMNMVLDFFTSSHVGYEHDSDEWVAKFNDSLIGVVEDARYGDILSSVGFLSPLYKRKLAGKRPSNQNIIDYLDVELKKHKETYNPELKRDIMDALITSFDESKHDRINYIIHDFFLAGVESQVCCCEWFFIYLSTRPEIQNKAYEELKSVFGDSKVVDYSMKNKTPYVNSIIKELLRIKTPLPLSIPRIAEEDVTINGIFIPAHTLIIPNMYHIHRNEKYWSKPTEFDPERFMVENETSLPYIPYGLGERGCIGLNIANSCLYHVIATVLLNYSFSSKTLLSLEEQSDLVIHPKNRSINVILKKR</sequence>
<organism evidence="13 14">
    <name type="scientific">Polysphondylium violaceum</name>
    <dbReference type="NCBI Taxonomy" id="133409"/>
    <lineage>
        <taxon>Eukaryota</taxon>
        <taxon>Amoebozoa</taxon>
        <taxon>Evosea</taxon>
        <taxon>Eumycetozoa</taxon>
        <taxon>Dictyostelia</taxon>
        <taxon>Dictyosteliales</taxon>
        <taxon>Dictyosteliaceae</taxon>
        <taxon>Polysphondylium</taxon>
    </lineage>
</organism>
<dbReference type="Gene3D" id="1.10.630.10">
    <property type="entry name" value="Cytochrome P450"/>
    <property type="match status" value="1"/>
</dbReference>
<keyword evidence="11" id="KW-0472">Membrane</keyword>
<evidence type="ECO:0000256" key="4">
    <source>
        <dbReference type="ARBA" id="ARBA00022617"/>
    </source>
</evidence>
<dbReference type="PRINTS" id="PR00463">
    <property type="entry name" value="EP450I"/>
</dbReference>
<dbReference type="EMBL" id="AJWJ01000002">
    <property type="protein sequence ID" value="KAF2078614.1"/>
    <property type="molecule type" value="Genomic_DNA"/>
</dbReference>
<dbReference type="PANTHER" id="PTHR24303">
    <property type="entry name" value="HEME-BINDING MONOOXYGENASE FAMILY"/>
    <property type="match status" value="1"/>
</dbReference>
<evidence type="ECO:0000256" key="11">
    <source>
        <dbReference type="ARBA" id="ARBA00023136"/>
    </source>
</evidence>
<keyword evidence="6 12" id="KW-0479">Metal-binding</keyword>
<dbReference type="GO" id="GO:0020037">
    <property type="term" value="F:heme binding"/>
    <property type="evidence" value="ECO:0007669"/>
    <property type="project" value="InterPro"/>
</dbReference>
<keyword evidence="9 12" id="KW-0408">Iron</keyword>
<dbReference type="InterPro" id="IPR002401">
    <property type="entry name" value="Cyt_P450_E_grp-I"/>
</dbReference>
<evidence type="ECO:0000256" key="7">
    <source>
        <dbReference type="ARBA" id="ARBA00022989"/>
    </source>
</evidence>
<keyword evidence="7" id="KW-1133">Transmembrane helix</keyword>
<evidence type="ECO:0000256" key="9">
    <source>
        <dbReference type="ARBA" id="ARBA00023004"/>
    </source>
</evidence>
<dbReference type="OrthoDB" id="15258at2759"/>
<dbReference type="SUPFAM" id="SSF48264">
    <property type="entry name" value="Cytochrome P450"/>
    <property type="match status" value="1"/>
</dbReference>
<keyword evidence="10" id="KW-0503">Monooxygenase</keyword>
<evidence type="ECO:0000256" key="8">
    <source>
        <dbReference type="ARBA" id="ARBA00023002"/>
    </source>
</evidence>
<evidence type="ECO:0000313" key="13">
    <source>
        <dbReference type="EMBL" id="KAF2078614.1"/>
    </source>
</evidence>
<dbReference type="GO" id="GO:0016020">
    <property type="term" value="C:membrane"/>
    <property type="evidence" value="ECO:0007669"/>
    <property type="project" value="UniProtKB-SubCell"/>
</dbReference>
<comment type="similarity">
    <text evidence="3">Belongs to the cytochrome P450 family.</text>
</comment>
<protein>
    <recommendedName>
        <fullName evidence="15">Cytochrome P450 family protein</fullName>
    </recommendedName>
</protein>
<evidence type="ECO:0000256" key="10">
    <source>
        <dbReference type="ARBA" id="ARBA00023033"/>
    </source>
</evidence>
<reference evidence="13" key="1">
    <citation type="submission" date="2020-01" db="EMBL/GenBank/DDBJ databases">
        <title>Development of genomics and gene disruption for Polysphondylium violaceum indicates a role for the polyketide synthase stlB in stalk morphogenesis.</title>
        <authorList>
            <person name="Narita B."/>
            <person name="Kawabe Y."/>
            <person name="Kin K."/>
            <person name="Saito T."/>
            <person name="Gibbs R."/>
            <person name="Kuspa A."/>
            <person name="Muzny D."/>
            <person name="Queller D."/>
            <person name="Richards S."/>
            <person name="Strassman J."/>
            <person name="Sucgang R."/>
            <person name="Worley K."/>
            <person name="Schaap P."/>
        </authorList>
    </citation>
    <scope>NUCLEOTIDE SEQUENCE</scope>
    <source>
        <strain evidence="13">QSvi11</strain>
    </source>
</reference>
<feature type="binding site" description="axial binding residue" evidence="12">
    <location>
        <position position="425"/>
    </location>
    <ligand>
        <name>heme</name>
        <dbReference type="ChEBI" id="CHEBI:30413"/>
    </ligand>
    <ligandPart>
        <name>Fe</name>
        <dbReference type="ChEBI" id="CHEBI:18248"/>
    </ligandPart>
</feature>
<keyword evidence="4 12" id="KW-0349">Heme</keyword>
<evidence type="ECO:0000256" key="6">
    <source>
        <dbReference type="ARBA" id="ARBA00022723"/>
    </source>
</evidence>
<name>A0A8J4VBW8_9MYCE</name>
<accession>A0A8J4VBW8</accession>
<evidence type="ECO:0000256" key="1">
    <source>
        <dbReference type="ARBA" id="ARBA00001971"/>
    </source>
</evidence>
<dbReference type="GO" id="GO:0004497">
    <property type="term" value="F:monooxygenase activity"/>
    <property type="evidence" value="ECO:0007669"/>
    <property type="project" value="UniProtKB-KW"/>
</dbReference>
<comment type="cofactor">
    <cofactor evidence="1 12">
        <name>heme</name>
        <dbReference type="ChEBI" id="CHEBI:30413"/>
    </cofactor>
</comment>
<dbReference type="Proteomes" id="UP000695562">
    <property type="component" value="Unassembled WGS sequence"/>
</dbReference>
<dbReference type="Pfam" id="PF00067">
    <property type="entry name" value="p450"/>
    <property type="match status" value="1"/>
</dbReference>
<gene>
    <name evidence="13" type="ORF">CYY_000114</name>
</gene>
<dbReference type="GO" id="GO:0016705">
    <property type="term" value="F:oxidoreductase activity, acting on paired donors, with incorporation or reduction of molecular oxygen"/>
    <property type="evidence" value="ECO:0007669"/>
    <property type="project" value="InterPro"/>
</dbReference>
<dbReference type="PRINTS" id="PR00385">
    <property type="entry name" value="P450"/>
</dbReference>
<evidence type="ECO:0000256" key="12">
    <source>
        <dbReference type="PIRSR" id="PIRSR602401-1"/>
    </source>
</evidence>
<keyword evidence="8" id="KW-0560">Oxidoreductase</keyword>
<proteinExistence type="inferred from homology"/>
<comment type="caution">
    <text evidence="13">The sequence shown here is derived from an EMBL/GenBank/DDBJ whole genome shotgun (WGS) entry which is preliminary data.</text>
</comment>